<comment type="caution">
    <text evidence="7">The sequence shown here is derived from an EMBL/GenBank/DDBJ whole genome shotgun (WGS) entry which is preliminary data.</text>
</comment>
<keyword evidence="8" id="KW-1185">Reference proteome</keyword>
<organism evidence="7 8">
    <name type="scientific">Triparma strigata</name>
    <dbReference type="NCBI Taxonomy" id="1606541"/>
    <lineage>
        <taxon>Eukaryota</taxon>
        <taxon>Sar</taxon>
        <taxon>Stramenopiles</taxon>
        <taxon>Ochrophyta</taxon>
        <taxon>Bolidophyceae</taxon>
        <taxon>Parmales</taxon>
        <taxon>Triparmaceae</taxon>
        <taxon>Triparma</taxon>
    </lineage>
</organism>
<comment type="subcellular location">
    <subcellularLocation>
        <location evidence="1">Cytoplasm</location>
        <location evidence="1">Cytoskeleton</location>
        <location evidence="1">Cilium axoneme</location>
    </subcellularLocation>
</comment>
<protein>
    <recommendedName>
        <fullName evidence="3">Cilia- and flagella-associated protein 300</fullName>
    </recommendedName>
</protein>
<evidence type="ECO:0000256" key="2">
    <source>
        <dbReference type="ARBA" id="ARBA00009205"/>
    </source>
</evidence>
<proteinExistence type="inferred from homology"/>
<name>A0A9W6ZU93_9STRA</name>
<evidence type="ECO:0000256" key="6">
    <source>
        <dbReference type="ARBA" id="ARBA00023273"/>
    </source>
</evidence>
<accession>A0A9W6ZU93</accession>
<dbReference type="PANTHER" id="PTHR31078:SF1">
    <property type="entry name" value="CILIA- AND FLAGELLA-ASSOCIATED PROTEIN 300"/>
    <property type="match status" value="1"/>
</dbReference>
<dbReference type="Pfam" id="PF14926">
    <property type="entry name" value="CFAP300"/>
    <property type="match status" value="1"/>
</dbReference>
<dbReference type="EMBL" id="BRXY01000066">
    <property type="protein sequence ID" value="GMH60674.1"/>
    <property type="molecule type" value="Genomic_DNA"/>
</dbReference>
<evidence type="ECO:0000313" key="8">
    <source>
        <dbReference type="Proteomes" id="UP001165085"/>
    </source>
</evidence>
<keyword evidence="6" id="KW-0966">Cell projection</keyword>
<dbReference type="InterPro" id="IPR029416">
    <property type="entry name" value="CFAP300"/>
</dbReference>
<dbReference type="AlphaFoldDB" id="A0A9W6ZU93"/>
<dbReference type="GO" id="GO:0005930">
    <property type="term" value="C:axoneme"/>
    <property type="evidence" value="ECO:0007669"/>
    <property type="project" value="UniProtKB-SubCell"/>
</dbReference>
<evidence type="ECO:0000313" key="7">
    <source>
        <dbReference type="EMBL" id="GMH60674.1"/>
    </source>
</evidence>
<dbReference type="PANTHER" id="PTHR31078">
    <property type="entry name" value="CILIA- AND FLAGELLA-ASSOCIATED PROTEIN 300"/>
    <property type="match status" value="1"/>
</dbReference>
<keyword evidence="5" id="KW-0206">Cytoskeleton</keyword>
<sequence length="250" mass="27994">MAEISVPAFTPLACDFGFQKTTKAKDLLQKWNLSPDLKVIKFRIEGHMRRDPESLLATCKAVVSDPTVCASLGVAIPDTPDEIKIDSLSSTVLNMNFFDVLMQDDEVVTSTDMVRACMDETFDGVTIQDKLREMLVNPDSENGGIFTEAQKNEFIYHMLKLVVVGGSMCQSEEKFFEWKEMTKALYKDTVSVMKSAKTGKVEICSSAFHIDPWGSSPLFKKNNSHNKYYISLDPAAGTATIVYKPFVPFW</sequence>
<keyword evidence="4" id="KW-0963">Cytoplasm</keyword>
<dbReference type="OrthoDB" id="10259249at2759"/>
<evidence type="ECO:0000256" key="4">
    <source>
        <dbReference type="ARBA" id="ARBA00022490"/>
    </source>
</evidence>
<evidence type="ECO:0000256" key="5">
    <source>
        <dbReference type="ARBA" id="ARBA00023212"/>
    </source>
</evidence>
<dbReference type="Proteomes" id="UP001165085">
    <property type="component" value="Unassembled WGS sequence"/>
</dbReference>
<evidence type="ECO:0000256" key="3">
    <source>
        <dbReference type="ARBA" id="ARBA00022174"/>
    </source>
</evidence>
<reference evidence="8" key="1">
    <citation type="journal article" date="2023" name="Commun. Biol.">
        <title>Genome analysis of Parmales, the sister group of diatoms, reveals the evolutionary specialization of diatoms from phago-mixotrophs to photoautotrophs.</title>
        <authorList>
            <person name="Ban H."/>
            <person name="Sato S."/>
            <person name="Yoshikawa S."/>
            <person name="Yamada K."/>
            <person name="Nakamura Y."/>
            <person name="Ichinomiya M."/>
            <person name="Sato N."/>
            <person name="Blanc-Mathieu R."/>
            <person name="Endo H."/>
            <person name="Kuwata A."/>
            <person name="Ogata H."/>
        </authorList>
    </citation>
    <scope>NUCLEOTIDE SEQUENCE [LARGE SCALE GENOMIC DNA]</scope>
    <source>
        <strain evidence="8">NIES 3701</strain>
    </source>
</reference>
<gene>
    <name evidence="7" type="ORF">TrST_g7551</name>
</gene>
<evidence type="ECO:0000256" key="1">
    <source>
        <dbReference type="ARBA" id="ARBA00004430"/>
    </source>
</evidence>
<comment type="similarity">
    <text evidence="2">Belongs to the CFAP300 family.</text>
</comment>